<evidence type="ECO:0000313" key="3">
    <source>
        <dbReference type="Proteomes" id="UP000619260"/>
    </source>
</evidence>
<evidence type="ECO:0000313" key="2">
    <source>
        <dbReference type="EMBL" id="GIJ43816.1"/>
    </source>
</evidence>
<dbReference type="AlphaFoldDB" id="A0A8J3YF15"/>
<sequence>MSDIRALAQRWADVWRDAWPARDVEAICALQAVDGDHWASMFRPYRGRDGLRAYVAECFAAETRPAEVWFGAPFVDGDTAAVEYWAVTYPGGAPLTICGVTLLRFDADGLVAEARDYSHAQEGHLARPSAG</sequence>
<gene>
    <name evidence="2" type="ORF">Val02_07020</name>
</gene>
<dbReference type="RefSeq" id="WP_203897359.1">
    <property type="nucleotide sequence ID" value="NZ_BOPF01000002.1"/>
</dbReference>
<proteinExistence type="predicted"/>
<dbReference type="Gene3D" id="3.10.450.50">
    <property type="match status" value="1"/>
</dbReference>
<organism evidence="2 3">
    <name type="scientific">Virgisporangium aliadipatigenens</name>
    <dbReference type="NCBI Taxonomy" id="741659"/>
    <lineage>
        <taxon>Bacteria</taxon>
        <taxon>Bacillati</taxon>
        <taxon>Actinomycetota</taxon>
        <taxon>Actinomycetes</taxon>
        <taxon>Micromonosporales</taxon>
        <taxon>Micromonosporaceae</taxon>
        <taxon>Virgisporangium</taxon>
    </lineage>
</organism>
<dbReference type="Proteomes" id="UP000619260">
    <property type="component" value="Unassembled WGS sequence"/>
</dbReference>
<dbReference type="InterPro" id="IPR032710">
    <property type="entry name" value="NTF2-like_dom_sf"/>
</dbReference>
<accession>A0A8J3YF15</accession>
<comment type="caution">
    <text evidence="2">The sequence shown here is derived from an EMBL/GenBank/DDBJ whole genome shotgun (WGS) entry which is preliminary data.</text>
</comment>
<reference evidence="2" key="1">
    <citation type="submission" date="2021-01" db="EMBL/GenBank/DDBJ databases">
        <title>Whole genome shotgun sequence of Virgisporangium aliadipatigenens NBRC 105644.</title>
        <authorList>
            <person name="Komaki H."/>
            <person name="Tamura T."/>
        </authorList>
    </citation>
    <scope>NUCLEOTIDE SEQUENCE</scope>
    <source>
        <strain evidence="2">NBRC 105644</strain>
    </source>
</reference>
<dbReference type="Pfam" id="PF12680">
    <property type="entry name" value="SnoaL_2"/>
    <property type="match status" value="1"/>
</dbReference>
<keyword evidence="3" id="KW-1185">Reference proteome</keyword>
<name>A0A8J3YF15_9ACTN</name>
<dbReference type="InterPro" id="IPR037401">
    <property type="entry name" value="SnoaL-like"/>
</dbReference>
<protein>
    <recommendedName>
        <fullName evidence="1">SnoaL-like domain-containing protein</fullName>
    </recommendedName>
</protein>
<evidence type="ECO:0000259" key="1">
    <source>
        <dbReference type="Pfam" id="PF12680"/>
    </source>
</evidence>
<dbReference type="SUPFAM" id="SSF54427">
    <property type="entry name" value="NTF2-like"/>
    <property type="match status" value="1"/>
</dbReference>
<dbReference type="EMBL" id="BOPF01000002">
    <property type="protein sequence ID" value="GIJ43816.1"/>
    <property type="molecule type" value="Genomic_DNA"/>
</dbReference>
<feature type="domain" description="SnoaL-like" evidence="1">
    <location>
        <begin position="15"/>
        <end position="113"/>
    </location>
</feature>